<feature type="region of interest" description="Disordered" evidence="1">
    <location>
        <begin position="1201"/>
        <end position="1220"/>
    </location>
</feature>
<gene>
    <name evidence="2" type="ORF">V5E97_26160</name>
</gene>
<evidence type="ECO:0000256" key="1">
    <source>
        <dbReference type="SAM" id="MobiDB-lite"/>
    </source>
</evidence>
<reference evidence="2" key="1">
    <citation type="submission" date="2024-05" db="EMBL/GenBank/DDBJ databases">
        <title>Planctomycetes of the genus Singulisphaera possess chitinolytic capabilities.</title>
        <authorList>
            <person name="Ivanova A."/>
        </authorList>
    </citation>
    <scope>NUCLEOTIDE SEQUENCE</scope>
    <source>
        <strain evidence="2">Ch08T</strain>
    </source>
</reference>
<proteinExistence type="predicted"/>
<dbReference type="Gene3D" id="2.180.10.10">
    <property type="entry name" value="RHS repeat-associated core"/>
    <property type="match status" value="1"/>
</dbReference>
<accession>A0AAU7C9K2</accession>
<feature type="compositionally biased region" description="Polar residues" evidence="1">
    <location>
        <begin position="1202"/>
        <end position="1220"/>
    </location>
</feature>
<protein>
    <recommendedName>
        <fullName evidence="3">RHS repeat protein</fullName>
    </recommendedName>
</protein>
<evidence type="ECO:0008006" key="3">
    <source>
        <dbReference type="Google" id="ProtNLM"/>
    </source>
</evidence>
<name>A0AAU7C9K2_9BACT</name>
<feature type="compositionally biased region" description="Polar residues" evidence="1">
    <location>
        <begin position="51"/>
        <end position="62"/>
    </location>
</feature>
<dbReference type="RefSeq" id="WP_406694559.1">
    <property type="nucleotide sequence ID" value="NZ_CP155447.1"/>
</dbReference>
<sequence length="1220" mass="131882">MSGRRRKPYSGTVETLEARIVLGYFSSDPIDETSLPPGPTCCPGSPMYAPQPNSGPGRSSATEKPVRNFDGTAVIFTADLQASASPFGLPWGHTRTWSGLNNSGPNGNGWAISELPYVVIGGGTNGTSHPGDPPGGGVMPGTDYDDRLSVIAGGTTTYTFSIPSTGPYTSYAPWGAELSKLEFIPNPSPALRLTDPHGNITEFYDVRRDTNDKPVAGSMAEDLPQKYGRFKSYTSANGTTKSTASYDVNGYLTSVTFNDTATGDAGRLSYAYTSVTNDLVAAAAGATAQLLASVTLERPDGLSGWIAVQRAQYTYYTGRVSDGLGGWLNDPDGRLGDLKLAQIDNASGSGGSITWHGVDTKYYRYYKFTGESNYVTSKGPTNASATTGGPNPIQPAYGSYNPISPDPLDMLVFSGLKTVVEGAEYARMAAAIPGYQTASDSSLKPYVNHYFKYERWADHVGADGNPTWYGSDYWNWNINYHWRTGYRLGTRYRVTEEIAQGAGCSSCTGGQGTYKYEYAGNNDPTGISYHSIEYNTWRMKTTEYIPGNSVAWGDHDRRVNYTNEFGQTLLSVFVDVEEPSLPVTGSFRFPGDPNYWLTVPNHSFSIGDRLAITGILPQLFNGVFTVAEVIGDDIRFWLPPTYYGTFTNGDAPEPWINQTVNGTLNSTTVTRVAGEWATYFRYDNQGRLIMQAEPSAVDGYEDVYLDLLHEASGNFEFLDNNSGLIQTFEYYTSTTATGTVAGGVDGLIRAIYVQQGELGTPIVQGVTTYYARTTSGATVHQIATETVFGLDYGTALDFSDREPHTTSYTYTWFSGTNQVESTVVSLPVISSGQNGPGTADVISVVNDRYGRPIWTRDGDGFINYTAYDALTGAVVKSIRDVNTTQTSDFTALPSGWVTPVGGGLHLITQSEVDGLGRTIKEIDPNSNVTYIVFNDAQREYRIYRGWNATTHTTTGPIEVTREYRPVASAPSGQQAVYYEVLTTSATPTFNLTTGAPTGQEIINASNIQSLRRDITNSGGQIIETDVFFSLVGITYAVATAQLGVASNNSTTGNYHADTYHYDQRGRLDRVLSPTGTITRTVHDDLGRVVSVWVGTNDTGATDFDPDGTGTPNNMVQVEGYTYDHGGIGDSNLTKVTLYPGGGANARVTDYFYDWRDRLVATKSGVQVSEATAVNRPITFMTLDNLGQVTAHEVFDGDGVSIADSNSDGVPDKPSSSLLRA</sequence>
<feature type="region of interest" description="Disordered" evidence="1">
    <location>
        <begin position="42"/>
        <end position="64"/>
    </location>
</feature>
<organism evidence="2">
    <name type="scientific">Singulisphaera sp. Ch08</name>
    <dbReference type="NCBI Taxonomy" id="3120278"/>
    <lineage>
        <taxon>Bacteria</taxon>
        <taxon>Pseudomonadati</taxon>
        <taxon>Planctomycetota</taxon>
        <taxon>Planctomycetia</taxon>
        <taxon>Isosphaerales</taxon>
        <taxon>Isosphaeraceae</taxon>
        <taxon>Singulisphaera</taxon>
    </lineage>
</organism>
<evidence type="ECO:0000313" key="2">
    <source>
        <dbReference type="EMBL" id="XBH01813.1"/>
    </source>
</evidence>
<dbReference type="AlphaFoldDB" id="A0AAU7C9K2"/>
<dbReference type="EMBL" id="CP155447">
    <property type="protein sequence ID" value="XBH01813.1"/>
    <property type="molecule type" value="Genomic_DNA"/>
</dbReference>